<dbReference type="InterPro" id="IPR050807">
    <property type="entry name" value="TransReg_Diox_bact_type"/>
</dbReference>
<dbReference type="Gene3D" id="2.60.120.10">
    <property type="entry name" value="Jelly Rolls"/>
    <property type="match status" value="1"/>
</dbReference>
<keyword evidence="4" id="KW-1185">Reference proteome</keyword>
<dbReference type="PANTHER" id="PTHR46797:SF1">
    <property type="entry name" value="METHYLPHOSPHONATE SYNTHASE"/>
    <property type="match status" value="1"/>
</dbReference>
<dbReference type="GO" id="GO:0005829">
    <property type="term" value="C:cytosol"/>
    <property type="evidence" value="ECO:0007669"/>
    <property type="project" value="TreeGrafter"/>
</dbReference>
<dbReference type="SMART" id="SM00530">
    <property type="entry name" value="HTH_XRE"/>
    <property type="match status" value="1"/>
</dbReference>
<feature type="domain" description="HTH cro/C1-type" evidence="2">
    <location>
        <begin position="13"/>
        <end position="67"/>
    </location>
</feature>
<dbReference type="GO" id="GO:0003677">
    <property type="term" value="F:DNA binding"/>
    <property type="evidence" value="ECO:0007669"/>
    <property type="project" value="UniProtKB-KW"/>
</dbReference>
<dbReference type="Pfam" id="PF07883">
    <property type="entry name" value="Cupin_2"/>
    <property type="match status" value="1"/>
</dbReference>
<organism evidence="3 4">
    <name type="scientific">Taibaiella lutea</name>
    <dbReference type="NCBI Taxonomy" id="2608001"/>
    <lineage>
        <taxon>Bacteria</taxon>
        <taxon>Pseudomonadati</taxon>
        <taxon>Bacteroidota</taxon>
        <taxon>Chitinophagia</taxon>
        <taxon>Chitinophagales</taxon>
        <taxon>Chitinophagaceae</taxon>
        <taxon>Taibaiella</taxon>
    </lineage>
</organism>
<dbReference type="AlphaFoldDB" id="A0A5M6CAS8"/>
<dbReference type="InterPro" id="IPR013096">
    <property type="entry name" value="Cupin_2"/>
</dbReference>
<dbReference type="InterPro" id="IPR011051">
    <property type="entry name" value="RmlC_Cupin_sf"/>
</dbReference>
<dbReference type="Proteomes" id="UP000323632">
    <property type="component" value="Unassembled WGS sequence"/>
</dbReference>
<comment type="caution">
    <text evidence="3">The sequence shown here is derived from an EMBL/GenBank/DDBJ whole genome shotgun (WGS) entry which is preliminary data.</text>
</comment>
<dbReference type="PROSITE" id="PS50943">
    <property type="entry name" value="HTH_CROC1"/>
    <property type="match status" value="1"/>
</dbReference>
<dbReference type="SUPFAM" id="SSF47413">
    <property type="entry name" value="lambda repressor-like DNA-binding domains"/>
    <property type="match status" value="1"/>
</dbReference>
<evidence type="ECO:0000313" key="3">
    <source>
        <dbReference type="EMBL" id="KAA5532277.1"/>
    </source>
</evidence>
<dbReference type="InterPro" id="IPR001387">
    <property type="entry name" value="Cro/C1-type_HTH"/>
</dbReference>
<dbReference type="Gene3D" id="1.10.260.40">
    <property type="entry name" value="lambda repressor-like DNA-binding domains"/>
    <property type="match status" value="1"/>
</dbReference>
<proteinExistence type="predicted"/>
<dbReference type="CDD" id="cd00093">
    <property type="entry name" value="HTH_XRE"/>
    <property type="match status" value="1"/>
</dbReference>
<dbReference type="InterPro" id="IPR010982">
    <property type="entry name" value="Lambda_DNA-bd_dom_sf"/>
</dbReference>
<reference evidence="3 4" key="1">
    <citation type="submission" date="2019-09" db="EMBL/GenBank/DDBJ databases">
        <title>Genome sequence and assembly of Taibaiella sp.</title>
        <authorList>
            <person name="Chhetri G."/>
        </authorList>
    </citation>
    <scope>NUCLEOTIDE SEQUENCE [LARGE SCALE GENOMIC DNA]</scope>
    <source>
        <strain evidence="3 4">KVB11</strain>
    </source>
</reference>
<dbReference type="GO" id="GO:0003700">
    <property type="term" value="F:DNA-binding transcription factor activity"/>
    <property type="evidence" value="ECO:0007669"/>
    <property type="project" value="TreeGrafter"/>
</dbReference>
<sequence>MEGAFLLEVSRRIKEYRLEKRLTVQELADRSNVSKGLISQIENGRSIPSLPVLFGIIQSLEMEVSSFFEGLNVQTPQILVQRKKDYESFTKEDAKGFLYKRIFVKNVTASTLDFVILELNKNSKRDEVSTEAFEYKYIIQGECEYLINGEKYQLSEGDSLFFDGRLPHVPKNIGSEKCIMLIVYFFNQK</sequence>
<dbReference type="CDD" id="cd02209">
    <property type="entry name" value="cupin_XRE_C"/>
    <property type="match status" value="1"/>
</dbReference>
<dbReference type="Pfam" id="PF01381">
    <property type="entry name" value="HTH_3"/>
    <property type="match status" value="1"/>
</dbReference>
<evidence type="ECO:0000313" key="4">
    <source>
        <dbReference type="Proteomes" id="UP000323632"/>
    </source>
</evidence>
<evidence type="ECO:0000256" key="1">
    <source>
        <dbReference type="ARBA" id="ARBA00023125"/>
    </source>
</evidence>
<protein>
    <submittedName>
        <fullName evidence="3">Helix-turn-helix domain-containing protein</fullName>
    </submittedName>
</protein>
<dbReference type="EMBL" id="VWSH01000004">
    <property type="protein sequence ID" value="KAA5532277.1"/>
    <property type="molecule type" value="Genomic_DNA"/>
</dbReference>
<dbReference type="PANTHER" id="PTHR46797">
    <property type="entry name" value="HTH-TYPE TRANSCRIPTIONAL REGULATOR"/>
    <property type="match status" value="1"/>
</dbReference>
<evidence type="ECO:0000259" key="2">
    <source>
        <dbReference type="PROSITE" id="PS50943"/>
    </source>
</evidence>
<dbReference type="RefSeq" id="WP_150033780.1">
    <property type="nucleotide sequence ID" value="NZ_VWSH01000004.1"/>
</dbReference>
<accession>A0A5M6CAS8</accession>
<gene>
    <name evidence="3" type="ORF">F0919_15890</name>
</gene>
<name>A0A5M6CAS8_9BACT</name>
<dbReference type="SUPFAM" id="SSF51182">
    <property type="entry name" value="RmlC-like cupins"/>
    <property type="match status" value="1"/>
</dbReference>
<dbReference type="InterPro" id="IPR014710">
    <property type="entry name" value="RmlC-like_jellyroll"/>
</dbReference>
<keyword evidence="1" id="KW-0238">DNA-binding</keyword>